<dbReference type="GO" id="GO:0016787">
    <property type="term" value="F:hydrolase activity"/>
    <property type="evidence" value="ECO:0007669"/>
    <property type="project" value="UniProtKB-KW"/>
</dbReference>
<evidence type="ECO:0000313" key="13">
    <source>
        <dbReference type="Proteomes" id="UP001145021"/>
    </source>
</evidence>
<evidence type="ECO:0000256" key="9">
    <source>
        <dbReference type="SAM" id="MobiDB-lite"/>
    </source>
</evidence>
<feature type="compositionally biased region" description="Gly residues" evidence="9">
    <location>
        <begin position="482"/>
        <end position="495"/>
    </location>
</feature>
<gene>
    <name evidence="12" type="primary">SKI2</name>
    <name evidence="12" type="ORF">LPJ64_001087</name>
</gene>
<keyword evidence="7" id="KW-0067">ATP-binding</keyword>
<protein>
    <submittedName>
        <fullName evidence="12">Antiviral helicase ski2</fullName>
    </submittedName>
</protein>
<dbReference type="PIRSF" id="PIRSF005198">
    <property type="entry name" value="Antiviral_helicase_SKI2"/>
    <property type="match status" value="1"/>
</dbReference>
<dbReference type="SMART" id="SM00487">
    <property type="entry name" value="DEXDc"/>
    <property type="match status" value="1"/>
</dbReference>
<dbReference type="GO" id="GO:0005524">
    <property type="term" value="F:ATP binding"/>
    <property type="evidence" value="ECO:0007669"/>
    <property type="project" value="UniProtKB-KW"/>
</dbReference>
<dbReference type="FunFam" id="3.40.50.300:FF:000354">
    <property type="entry name" value="ATP-dependent RNA helicase SKI2"/>
    <property type="match status" value="1"/>
</dbReference>
<dbReference type="Proteomes" id="UP001145021">
    <property type="component" value="Unassembled WGS sequence"/>
</dbReference>
<comment type="similarity">
    <text evidence="2">Belongs to the helicase family. SKI2 subfamily.</text>
</comment>
<evidence type="ECO:0000313" key="12">
    <source>
        <dbReference type="EMBL" id="KAJ1647554.1"/>
    </source>
</evidence>
<proteinExistence type="inferred from homology"/>
<dbReference type="SMART" id="SM00490">
    <property type="entry name" value="HELICc"/>
    <property type="match status" value="1"/>
</dbReference>
<accession>A0A9W7XQC5</accession>
<dbReference type="GO" id="GO:0055087">
    <property type="term" value="C:Ski complex"/>
    <property type="evidence" value="ECO:0007669"/>
    <property type="project" value="TreeGrafter"/>
</dbReference>
<keyword evidence="3" id="KW-0963">Cytoplasm</keyword>
<keyword evidence="13" id="KW-1185">Reference proteome</keyword>
<evidence type="ECO:0000256" key="2">
    <source>
        <dbReference type="ARBA" id="ARBA00010140"/>
    </source>
</evidence>
<feature type="domain" description="Helicase ATP-binding" evidence="10">
    <location>
        <begin position="261"/>
        <end position="419"/>
    </location>
</feature>
<evidence type="ECO:0000256" key="7">
    <source>
        <dbReference type="ARBA" id="ARBA00022840"/>
    </source>
</evidence>
<feature type="region of interest" description="Disordered" evidence="9">
    <location>
        <begin position="473"/>
        <end position="512"/>
    </location>
</feature>
<dbReference type="Gene3D" id="3.40.50.300">
    <property type="entry name" value="P-loop containing nucleotide triphosphate hydrolases"/>
    <property type="match status" value="2"/>
</dbReference>
<dbReference type="InterPro" id="IPR048392">
    <property type="entry name" value="MTR4-like_stalk"/>
</dbReference>
<comment type="caution">
    <text evidence="12">The sequence shown here is derived from an EMBL/GenBank/DDBJ whole genome shotgun (WGS) entry which is preliminary data.</text>
</comment>
<dbReference type="InterPro" id="IPR001650">
    <property type="entry name" value="Helicase_C-like"/>
</dbReference>
<dbReference type="PANTHER" id="PTHR12131">
    <property type="entry name" value="ATP-DEPENDENT RNA AND DNA HELICASE"/>
    <property type="match status" value="1"/>
</dbReference>
<dbReference type="InterPro" id="IPR050699">
    <property type="entry name" value="RNA-DNA_Helicase"/>
</dbReference>
<keyword evidence="5" id="KW-0378">Hydrolase</keyword>
<dbReference type="Pfam" id="PF21408">
    <property type="entry name" value="MTR4-like_stalk"/>
    <property type="match status" value="1"/>
</dbReference>
<sequence length="1221" mass="134943">MSDDILAAIEQEFLLPRPAIENPQLSSAQQLVQKEYQLNEFMSLPQPWLGTSLAISRDPVTGEYRGAVEVDKAISVDPMSIMRAAGRRENYATGSSSQIPFQPGGIDARATAGYNGAEEQEKDVLELCTVPDGFERGLNFDGAQVNSSQKAEALVPGLLDAADLAIEYYGAADGRQGEADAVLPDTDPVADDQDSEQREIDKLASVAAPIGQPNGAEDPEHRKEWAHMVDVAAGFPNFRRLVPHLAREFPFELDVFQKRAVYHLERGDYVFVAAHTSAGKTVVAEYAVALSQMHMTKTIYTSPIKALSNQKFNDFTHAFGEDNVGILTGDVKIRPEAPCLIMTTEILKNMLYRGADVLRDVEFVVFDECHYVNDLERGVVWEEVIIMLPRHISIILLSATVPNTKEFAEWVGRTKKRDIYVINTSKRPVPLEHYLYVGRNAISDKDMFKVVDQNGVLNSNEWRDAYNAVNKTPAATARPGAGSAGGAGSGSGRGGSRQAAAAAGGGRNSLNTIGRHTVERQGVTMWVHLIGLLRKQALLPAVIFSFSRKKCEEYANSLRNLDFLNESKRSEVHIFVERCLKRLKPEDRTLPQVQAMRALLRRGIGVHHSGLLPIIKEIVELLFARGLICCLFATETFAMGVNMPARCVVFSSLKKHDGRSFRELLPGEYTQMAGRAGRRGLDQTGVVIINATKEVPDTATLHSMILGPATKLESQFRLTYTMILNLLRANQLRVEEIIKRSFAENTAQGQAPEHERRLLEAKKQLDDYPPLECSVCSHDLAAFYGIASSVQRLTERLNSRAAHRSPSEKGSAAAAQAFAPGRLVLISYFPHLVLGIVVKKLAADGSRFACLVINPPDAVAASNEFLRLAPPYPIADLGAVLGHLSDAKVFSYAYRSVATSSIAYVLSATIKIAALENVSRLQPNPKKPLDMPESLVAAVISEIETLRSGQEAQQIGYPWQRIRELDIQELVYERARLTESSVGFQCCSCPDFLSHYLHAYRQARLQSEVDNMAMQLSDQNLDLLPDYQLRLDVLKDLGYVDEMGNVQLKGRVACEMNSADELVLTELVLDNILATYEPEEIVALLSAFVCTEKNEPEDLLDRLPPGLRKGREKVLEAARRVGSVQLAYGLPVSIEEYEREFRFGLMEVAYEWARGLSFVNIAALTDTQEGIIVRCILRIADVLNNVSTAAVLVGDMELKLKLQAASELIRRDIVFAASLYF</sequence>
<dbReference type="PROSITE" id="PS51194">
    <property type="entry name" value="HELICASE_CTER"/>
    <property type="match status" value="1"/>
</dbReference>
<dbReference type="GO" id="GO:0003724">
    <property type="term" value="F:RNA helicase activity"/>
    <property type="evidence" value="ECO:0007669"/>
    <property type="project" value="InterPro"/>
</dbReference>
<dbReference type="InterPro" id="IPR014001">
    <property type="entry name" value="Helicase_ATP-bd"/>
</dbReference>
<dbReference type="InterPro" id="IPR011545">
    <property type="entry name" value="DEAD/DEAH_box_helicase_dom"/>
</dbReference>
<evidence type="ECO:0000256" key="3">
    <source>
        <dbReference type="ARBA" id="ARBA00022490"/>
    </source>
</evidence>
<dbReference type="FunFam" id="1.10.3380.30:FF:000001">
    <property type="entry name" value="Ski2 ATP-dependent RNA helicase"/>
    <property type="match status" value="1"/>
</dbReference>
<dbReference type="PANTHER" id="PTHR12131:SF1">
    <property type="entry name" value="ATP-DEPENDENT RNA HELICASE SUPV3L1, MITOCHONDRIAL-RELATED"/>
    <property type="match status" value="1"/>
</dbReference>
<dbReference type="Pfam" id="PF08148">
    <property type="entry name" value="DSHCT"/>
    <property type="match status" value="1"/>
</dbReference>
<dbReference type="PROSITE" id="PS51192">
    <property type="entry name" value="HELICASE_ATP_BIND_1"/>
    <property type="match status" value="1"/>
</dbReference>
<evidence type="ECO:0000259" key="10">
    <source>
        <dbReference type="PROSITE" id="PS51192"/>
    </source>
</evidence>
<evidence type="ECO:0000256" key="6">
    <source>
        <dbReference type="ARBA" id="ARBA00022806"/>
    </source>
</evidence>
<dbReference type="SUPFAM" id="SSF52540">
    <property type="entry name" value="P-loop containing nucleoside triphosphate hydrolases"/>
    <property type="match status" value="1"/>
</dbReference>
<reference evidence="12" key="1">
    <citation type="submission" date="2022-07" db="EMBL/GenBank/DDBJ databases">
        <title>Phylogenomic reconstructions and comparative analyses of Kickxellomycotina fungi.</title>
        <authorList>
            <person name="Reynolds N.K."/>
            <person name="Stajich J.E."/>
            <person name="Barry K."/>
            <person name="Grigoriev I.V."/>
            <person name="Crous P."/>
            <person name="Smith M.E."/>
        </authorList>
    </citation>
    <scope>NUCLEOTIDE SEQUENCE</scope>
    <source>
        <strain evidence="12">NBRC 105413</strain>
    </source>
</reference>
<dbReference type="Pfam" id="PF00271">
    <property type="entry name" value="Helicase_C"/>
    <property type="match status" value="1"/>
</dbReference>
<keyword evidence="4" id="KW-0547">Nucleotide-binding</keyword>
<keyword evidence="8" id="KW-0694">RNA-binding</keyword>
<dbReference type="InterPro" id="IPR016438">
    <property type="entry name" value="SKI2-like"/>
</dbReference>
<organism evidence="12 13">
    <name type="scientific">Coemansia asiatica</name>
    <dbReference type="NCBI Taxonomy" id="1052880"/>
    <lineage>
        <taxon>Eukaryota</taxon>
        <taxon>Fungi</taxon>
        <taxon>Fungi incertae sedis</taxon>
        <taxon>Zoopagomycota</taxon>
        <taxon>Kickxellomycotina</taxon>
        <taxon>Kickxellomycetes</taxon>
        <taxon>Kickxellales</taxon>
        <taxon>Kickxellaceae</taxon>
        <taxon>Coemansia</taxon>
    </lineage>
</organism>
<dbReference type="InterPro" id="IPR027417">
    <property type="entry name" value="P-loop_NTPase"/>
</dbReference>
<comment type="subcellular location">
    <subcellularLocation>
        <location evidence="1">Cytoplasm</location>
    </subcellularLocation>
</comment>
<dbReference type="InterPro" id="IPR012961">
    <property type="entry name" value="Ski2/MTR4_C"/>
</dbReference>
<name>A0A9W7XQC5_9FUNG</name>
<dbReference type="AlphaFoldDB" id="A0A9W7XQC5"/>
<evidence type="ECO:0000256" key="5">
    <source>
        <dbReference type="ARBA" id="ARBA00022801"/>
    </source>
</evidence>
<evidence type="ECO:0000256" key="4">
    <source>
        <dbReference type="ARBA" id="ARBA00022741"/>
    </source>
</evidence>
<dbReference type="InterPro" id="IPR040801">
    <property type="entry name" value="Ski2_N"/>
</dbReference>
<keyword evidence="6 12" id="KW-0347">Helicase</keyword>
<dbReference type="EMBL" id="JANBOH010000026">
    <property type="protein sequence ID" value="KAJ1647554.1"/>
    <property type="molecule type" value="Genomic_DNA"/>
</dbReference>
<dbReference type="Pfam" id="PF00270">
    <property type="entry name" value="DEAD"/>
    <property type="match status" value="1"/>
</dbReference>
<dbReference type="Gene3D" id="1.10.3380.30">
    <property type="match status" value="2"/>
</dbReference>
<dbReference type="SMART" id="SM01142">
    <property type="entry name" value="DSHCT"/>
    <property type="match status" value="1"/>
</dbReference>
<evidence type="ECO:0000256" key="8">
    <source>
        <dbReference type="ARBA" id="ARBA00022884"/>
    </source>
</evidence>
<dbReference type="Pfam" id="PF17911">
    <property type="entry name" value="Ski2_N"/>
    <property type="match status" value="1"/>
</dbReference>
<dbReference type="CDD" id="cd18795">
    <property type="entry name" value="SF2_C_Ski2"/>
    <property type="match status" value="1"/>
</dbReference>
<feature type="domain" description="Helicase C-terminal" evidence="11">
    <location>
        <begin position="533"/>
        <end position="727"/>
    </location>
</feature>
<dbReference type="FunFam" id="3.40.50.300:FF:000987">
    <property type="entry name" value="DEAD/DEAH box RNA helicase"/>
    <property type="match status" value="1"/>
</dbReference>
<dbReference type="GO" id="GO:0003723">
    <property type="term" value="F:RNA binding"/>
    <property type="evidence" value="ECO:0007669"/>
    <property type="project" value="UniProtKB-KW"/>
</dbReference>
<evidence type="ECO:0000259" key="11">
    <source>
        <dbReference type="PROSITE" id="PS51194"/>
    </source>
</evidence>
<evidence type="ECO:0000256" key="1">
    <source>
        <dbReference type="ARBA" id="ARBA00004496"/>
    </source>
</evidence>
<dbReference type="GO" id="GO:0070478">
    <property type="term" value="P:nuclear-transcribed mRNA catabolic process, 3'-5' exonucleolytic nonsense-mediated decay"/>
    <property type="evidence" value="ECO:0007669"/>
    <property type="project" value="TreeGrafter"/>
</dbReference>